<dbReference type="eggNOG" id="ENOG5032520">
    <property type="taxonomic scope" value="Bacteria"/>
</dbReference>
<feature type="signal peptide" evidence="1">
    <location>
        <begin position="1"/>
        <end position="18"/>
    </location>
</feature>
<dbReference type="STRING" id="1386089.N865_07640"/>
<comment type="caution">
    <text evidence="2">The sequence shown here is derived from an EMBL/GenBank/DDBJ whole genome shotgun (WGS) entry which is preliminary data.</text>
</comment>
<organism evidence="2 3">
    <name type="scientific">Intrasporangium oryzae NRRL B-24470</name>
    <dbReference type="NCBI Taxonomy" id="1386089"/>
    <lineage>
        <taxon>Bacteria</taxon>
        <taxon>Bacillati</taxon>
        <taxon>Actinomycetota</taxon>
        <taxon>Actinomycetes</taxon>
        <taxon>Micrococcales</taxon>
        <taxon>Intrasporangiaceae</taxon>
        <taxon>Intrasporangium</taxon>
    </lineage>
</organism>
<accession>W9G6B5</accession>
<reference evidence="2 3" key="1">
    <citation type="submission" date="2013-08" db="EMBL/GenBank/DDBJ databases">
        <title>Intrasporangium oryzae NRRL B-24470.</title>
        <authorList>
            <person name="Liu H."/>
            <person name="Wang G."/>
        </authorList>
    </citation>
    <scope>NUCLEOTIDE SEQUENCE [LARGE SCALE GENOMIC DNA]</scope>
    <source>
        <strain evidence="2 3">NRRL B-24470</strain>
    </source>
</reference>
<evidence type="ECO:0000313" key="2">
    <source>
        <dbReference type="EMBL" id="EWT01721.1"/>
    </source>
</evidence>
<sequence length="124" mass="11985">MAVLAAGAAAALTGAAYAGSAQPGAAPDVRAVCSTAAALASSISPMVASTSAHATPSDASALRGRAASLATAAPSDTLREALQNAADDLAALRVSLVSGSTDRRADIAATLRSDLVALRLACHS</sequence>
<evidence type="ECO:0000313" key="3">
    <source>
        <dbReference type="Proteomes" id="UP000019489"/>
    </source>
</evidence>
<evidence type="ECO:0000256" key="1">
    <source>
        <dbReference type="SAM" id="SignalP"/>
    </source>
</evidence>
<dbReference type="AlphaFoldDB" id="W9G6B5"/>
<proteinExistence type="predicted"/>
<dbReference type="EMBL" id="AWSA01000018">
    <property type="protein sequence ID" value="EWT01721.1"/>
    <property type="molecule type" value="Genomic_DNA"/>
</dbReference>
<protein>
    <submittedName>
        <fullName evidence="2">Uncharacterized protein</fullName>
    </submittedName>
</protein>
<name>W9G6B5_9MICO</name>
<keyword evidence="1" id="KW-0732">Signal</keyword>
<feature type="chain" id="PRO_5039272797" evidence="1">
    <location>
        <begin position="19"/>
        <end position="124"/>
    </location>
</feature>
<gene>
    <name evidence="2" type="ORF">N865_07640</name>
</gene>
<keyword evidence="3" id="KW-1185">Reference proteome</keyword>
<dbReference type="Proteomes" id="UP000019489">
    <property type="component" value="Unassembled WGS sequence"/>
</dbReference>